<feature type="region of interest" description="Disordered" evidence="1">
    <location>
        <begin position="81"/>
        <end position="105"/>
    </location>
</feature>
<dbReference type="AlphaFoldDB" id="A0A8W8L3M9"/>
<name>A0A8W8L3M9_MAGGI</name>
<feature type="compositionally biased region" description="Low complexity" evidence="1">
    <location>
        <begin position="45"/>
        <end position="61"/>
    </location>
</feature>
<feature type="compositionally biased region" description="Polar residues" evidence="1">
    <location>
        <begin position="33"/>
        <end position="44"/>
    </location>
</feature>
<reference evidence="3" key="1">
    <citation type="submission" date="2022-08" db="UniProtKB">
        <authorList>
            <consortium name="EnsemblMetazoa"/>
        </authorList>
    </citation>
    <scope>IDENTIFICATION</scope>
    <source>
        <strain evidence="3">05x7-T-G4-1.051#20</strain>
    </source>
</reference>
<evidence type="ECO:0000256" key="2">
    <source>
        <dbReference type="SAM" id="SignalP"/>
    </source>
</evidence>
<accession>A0A8W8L3M9</accession>
<evidence type="ECO:0000313" key="4">
    <source>
        <dbReference type="Proteomes" id="UP000005408"/>
    </source>
</evidence>
<keyword evidence="2" id="KW-0732">Signal</keyword>
<dbReference type="EnsemblMetazoa" id="G26215.1">
    <property type="protein sequence ID" value="G26215.1:cds"/>
    <property type="gene ID" value="G26215"/>
</dbReference>
<proteinExistence type="predicted"/>
<organism evidence="3 4">
    <name type="scientific">Magallana gigas</name>
    <name type="common">Pacific oyster</name>
    <name type="synonym">Crassostrea gigas</name>
    <dbReference type="NCBI Taxonomy" id="29159"/>
    <lineage>
        <taxon>Eukaryota</taxon>
        <taxon>Metazoa</taxon>
        <taxon>Spiralia</taxon>
        <taxon>Lophotrochozoa</taxon>
        <taxon>Mollusca</taxon>
        <taxon>Bivalvia</taxon>
        <taxon>Autobranchia</taxon>
        <taxon>Pteriomorphia</taxon>
        <taxon>Ostreida</taxon>
        <taxon>Ostreoidea</taxon>
        <taxon>Ostreidae</taxon>
        <taxon>Magallana</taxon>
    </lineage>
</organism>
<protein>
    <submittedName>
        <fullName evidence="3">Uncharacterized protein</fullName>
    </submittedName>
</protein>
<feature type="compositionally biased region" description="Low complexity" evidence="1">
    <location>
        <begin position="91"/>
        <end position="105"/>
    </location>
</feature>
<feature type="signal peptide" evidence="2">
    <location>
        <begin position="1"/>
        <end position="19"/>
    </location>
</feature>
<evidence type="ECO:0000313" key="3">
    <source>
        <dbReference type="EnsemblMetazoa" id="G26215.1:cds"/>
    </source>
</evidence>
<keyword evidence="4" id="KW-1185">Reference proteome</keyword>
<dbReference type="Proteomes" id="UP000005408">
    <property type="component" value="Unassembled WGS sequence"/>
</dbReference>
<feature type="chain" id="PRO_5036501015" evidence="2">
    <location>
        <begin position="20"/>
        <end position="438"/>
    </location>
</feature>
<sequence>MEFQVGILSFLLLITAVSPQGFMGMEPIISPSGSGNGIHSVTNSNPNPNARPNGAGGAPNNPAMEAVQNPNRLAMAPFLGEQGRPGTDFSRPTNAGNPNPNNLINMRRKPPQPPMVVRMPHLCQTASWSTDSMVVLPMPMSRMKTAVGTLPLMRGVVTQQGRKMIPFTMEQIMMMKMRNQMMSMVMHDSGPMAAHTMNNMGRSNNMMRSTPNMVNGMLSGHNRMNTMNTGLNVVNKMSPVPEPIMMNNMAPISAPNMMNNMAPISAPNVMNNMAPMTVPNMMNNMAPMTVPNMMNNMAPAPEPNMMNNMAPMSEPNMMNNMAPMSEPNMMNNMAPMTVPNMMNSMAPLTVPNMMNNMAPEPEPNMMNTMTNMPANNIVTGMVNRMPQTNTINQMAMMSTSQNGGTTKTVWMEPSSNTVVAMSYPTGSGGANNVRIAVY</sequence>
<evidence type="ECO:0000256" key="1">
    <source>
        <dbReference type="SAM" id="MobiDB-lite"/>
    </source>
</evidence>
<feature type="region of interest" description="Disordered" evidence="1">
    <location>
        <begin position="33"/>
        <end position="61"/>
    </location>
</feature>